<dbReference type="AlphaFoldDB" id="A0A927BQM2"/>
<sequence length="1128" mass="124560">MTDNDTPDYTLLDSDRPDYDTPDCDMVAARFAAPGPDERPAPFWVWNEAITPERIRFQLRQLQSSGFGGAFVHARPGLLTGYLSMEWWSLWSEALRVAEELGLRLYIYDEHGYPSGFGGGEIAAALPDCAATGVSARIYDLDAPDAALARLPEALPELIRAYAVAVPANGASPGSGTAPWTSMADAAGAPLELTRDLTDVPIAQWPAYGRRFLVFEMHRATPSRWLGGFTYVDLLRPEVTQLFLQQTHEAYRQRYGDRFGTVIPALFTDEPEITAGNLYAKDDYMLPFSYWLAARFEQLRGYSLLDHLPCLLLEAAGCGIVHTPQRVRYDYYATIRELWVAGSVQPTAEWCRRHGIAYTGHYVEHNWPHPFHRTSPAIMSLYEYMDWPGIDLLHTYLLREDGTDPHDLVTLREAHSAANQLGKARVLCEAYGAGGWESSFEDLRRIGDWMLVHGVNFVNPHLTLDSMTGPRKRDHPQSFDWRQPWWPHYRTLSDYTARLCAALGQGETVNRLLVLNPTTSTFVMTPAEERESGYRARVEATRALTQRLCDAQWDFDFGDEFIMARHGRATDGRLRVGRRTYALVILPPAVRHLTGSTLRLLETLLDGGGAVLALCEPIRLADGLAEPRAEQLCRHPGWRQADSLDALDTLLRARLQPRLVWTDAAAASGARDRDASAASDACDRGSAEQDAAAPPQGLAHLRRELADGSALYFVVNSHPASRFGTIEVEGSSAERWDAWTGARTPIGAAGSDGRLRIAATLLGSDSLLLHVQPIARPKGASLSPLASRAAASDANAAVAPKSIGAGSARIGPLEVQPERLNLLPLMHVDLTVGGKRYADIHTLYAAKRIFQHHGFATDPLECGVQYRDRVLDRDRFMPPDSGFEAVYALHVDDAEAVAADTRLIIERPELYTVEVNGRPLAGDFGPSWLDSEVGACSVAGLLVPGRNEIVLRASPFRVLHQLEAIYLEGGFAVRADREAGVWTIARPLPLRLGSWTEQGYPFYAGAMTYRRTLALAPGFRRVVLGFPSWAGTVAVVEVDGAQAGLIGLDRGNELDVTRLVLPGEQHIALRVYGSLRNLLGPHFDPRRPRGYVWPGNWRAGGQHGTPPPTQYDLIAYGLLEEMTVRVED</sequence>
<dbReference type="RefSeq" id="WP_190913748.1">
    <property type="nucleotide sequence ID" value="NZ_JACXIZ010000003.1"/>
</dbReference>
<evidence type="ECO:0008006" key="4">
    <source>
        <dbReference type="Google" id="ProtNLM"/>
    </source>
</evidence>
<proteinExistence type="predicted"/>
<feature type="compositionally biased region" description="Basic and acidic residues" evidence="1">
    <location>
        <begin position="672"/>
        <end position="687"/>
    </location>
</feature>
<dbReference type="EMBL" id="JACXIZ010000003">
    <property type="protein sequence ID" value="MBD2843698.1"/>
    <property type="molecule type" value="Genomic_DNA"/>
</dbReference>
<evidence type="ECO:0000256" key="1">
    <source>
        <dbReference type="SAM" id="MobiDB-lite"/>
    </source>
</evidence>
<keyword evidence="3" id="KW-1185">Reference proteome</keyword>
<evidence type="ECO:0000313" key="2">
    <source>
        <dbReference type="EMBL" id="MBD2843698.1"/>
    </source>
</evidence>
<feature type="region of interest" description="Disordered" evidence="1">
    <location>
        <begin position="672"/>
        <end position="696"/>
    </location>
</feature>
<organism evidence="2 3">
    <name type="scientific">Paenibacillus sabuli</name>
    <dbReference type="NCBI Taxonomy" id="2772509"/>
    <lineage>
        <taxon>Bacteria</taxon>
        <taxon>Bacillati</taxon>
        <taxon>Bacillota</taxon>
        <taxon>Bacilli</taxon>
        <taxon>Bacillales</taxon>
        <taxon>Paenibacillaceae</taxon>
        <taxon>Paenibacillus</taxon>
    </lineage>
</organism>
<name>A0A927BQM2_9BACL</name>
<protein>
    <recommendedName>
        <fullName evidence="4">Alpha-L-rhamnosidase-like protein</fullName>
    </recommendedName>
</protein>
<dbReference type="PANTHER" id="PTHR36848">
    <property type="entry name" value="DNA-BINDING PROTEIN (PUTATIVE SECRETED PROTEIN)-RELATED"/>
    <property type="match status" value="1"/>
</dbReference>
<gene>
    <name evidence="2" type="ORF">IDH44_00725</name>
</gene>
<accession>A0A927BQM2</accession>
<reference evidence="2" key="1">
    <citation type="submission" date="2020-09" db="EMBL/GenBank/DDBJ databases">
        <title>A novel bacterium of genus Paenibacillus, isolated from South China Sea.</title>
        <authorList>
            <person name="Huang H."/>
            <person name="Mo K."/>
            <person name="Hu Y."/>
        </authorList>
    </citation>
    <scope>NUCLEOTIDE SEQUENCE</scope>
    <source>
        <strain evidence="2">IB182496</strain>
    </source>
</reference>
<evidence type="ECO:0000313" key="3">
    <source>
        <dbReference type="Proteomes" id="UP000621560"/>
    </source>
</evidence>
<dbReference type="InterPro" id="IPR053161">
    <property type="entry name" value="Ulvan_degrading_GH"/>
</dbReference>
<dbReference type="SUPFAM" id="SSF49785">
    <property type="entry name" value="Galactose-binding domain-like"/>
    <property type="match status" value="1"/>
</dbReference>
<comment type="caution">
    <text evidence="2">The sequence shown here is derived from an EMBL/GenBank/DDBJ whole genome shotgun (WGS) entry which is preliminary data.</text>
</comment>
<dbReference type="PANTHER" id="PTHR36848:SF2">
    <property type="entry name" value="SECRETED PROTEIN"/>
    <property type="match status" value="1"/>
</dbReference>
<dbReference type="InterPro" id="IPR008979">
    <property type="entry name" value="Galactose-bd-like_sf"/>
</dbReference>
<dbReference type="Pfam" id="PF17132">
    <property type="entry name" value="Glyco_hydro_106"/>
    <property type="match status" value="1"/>
</dbReference>
<dbReference type="Proteomes" id="UP000621560">
    <property type="component" value="Unassembled WGS sequence"/>
</dbReference>